<dbReference type="CDD" id="cd01127">
    <property type="entry name" value="TrwB_TraG_TraD_VirD4"/>
    <property type="match status" value="1"/>
</dbReference>
<keyword evidence="10" id="KW-1185">Reference proteome</keyword>
<name>A0A7G6X0N0_9ACTN</name>
<dbReference type="Gene3D" id="3.40.50.300">
    <property type="entry name" value="P-loop containing nucleotide triphosphate hydrolases"/>
    <property type="match status" value="1"/>
</dbReference>
<protein>
    <submittedName>
        <fullName evidence="9">TraM recognition domain-containing protein</fullName>
    </submittedName>
</protein>
<feature type="transmembrane region" description="Helical" evidence="7">
    <location>
        <begin position="71"/>
        <end position="94"/>
    </location>
</feature>
<accession>A0A7G6X0N0</accession>
<evidence type="ECO:0000256" key="4">
    <source>
        <dbReference type="ARBA" id="ARBA00022989"/>
    </source>
</evidence>
<dbReference type="GO" id="GO:0005886">
    <property type="term" value="C:plasma membrane"/>
    <property type="evidence" value="ECO:0007669"/>
    <property type="project" value="UniProtKB-SubCell"/>
</dbReference>
<dbReference type="PANTHER" id="PTHR37937">
    <property type="entry name" value="CONJUGATIVE TRANSFER: DNA TRANSPORT"/>
    <property type="match status" value="1"/>
</dbReference>
<feature type="transmembrane region" description="Helical" evidence="7">
    <location>
        <begin position="12"/>
        <end position="35"/>
    </location>
</feature>
<sequence length="659" mass="69549">MAQGKKSTGPGGLSIESVLVFVAIGLFVVVVGGIWSSLKVAAAINKSRTIGGNPIGALTDLINGRVEWSGAATGVLLLELVLLAALAGGGFYLVTRIGKPGSRVDQSAQLMSKRKDIYKLTRQGAQDIANRLGTGHAGPGVMIGRTVRDNLEVFGSWEDMHVDVWGPRTGKTTSRAVPAILEAPGAVVATSNKRDIVDATRDPRAAKGPVWVFDPQEVCGEEPNWWWNPLSYITDETKARQLAEHFVASQRSESARTDAFFDAAGTDLLAGLLLAAAVAKRPITQIYTWLADPRNDEPERILRSTPGLQLSADALAGVISAPDKQRGGIYGTAQQSAQFLINRKVTGWVIPNGPNDNRPQFNPYQFVREGGTLYSLSKEGAGTAGPLVTALTVAVVEAAEDYAKTCAGGRMPSPLVGVLDEAANVCRWKDLPDLYSHFGSRGIVLMTILQSWAQGVECWGERGMEKLWSAANIRVYGGGVSDANFLERLSKLIGDYDITSNSVSYNKGERGTSRQTQRHHIMEVSDLASMPPGRAVVFPSGIPATMIKTVPWMVGPYAAAVKASFAHHDPGASAPAITESGAGAWIAAGRPQSSAPAAPSGPAGTGLGADRGATPWMVNRSSSIHTLPPSSRTGWSTCTAAASGSSSSGARSGTGTRRR</sequence>
<feature type="domain" description="TraD/TraG TraM recognition site" evidence="8">
    <location>
        <begin position="414"/>
        <end position="531"/>
    </location>
</feature>
<feature type="compositionally biased region" description="Low complexity" evidence="6">
    <location>
        <begin position="636"/>
        <end position="659"/>
    </location>
</feature>
<dbReference type="AlphaFoldDB" id="A0A7G6X0N0"/>
<dbReference type="Proteomes" id="UP000515563">
    <property type="component" value="Chromosome"/>
</dbReference>
<gene>
    <name evidence="9" type="ORF">F1D05_20095</name>
</gene>
<evidence type="ECO:0000259" key="8">
    <source>
        <dbReference type="Pfam" id="PF12696"/>
    </source>
</evidence>
<proteinExistence type="predicted"/>
<organism evidence="9 10">
    <name type="scientific">Kribbella qitaiheensis</name>
    <dbReference type="NCBI Taxonomy" id="1544730"/>
    <lineage>
        <taxon>Bacteria</taxon>
        <taxon>Bacillati</taxon>
        <taxon>Actinomycetota</taxon>
        <taxon>Actinomycetes</taxon>
        <taxon>Propionibacteriales</taxon>
        <taxon>Kribbellaceae</taxon>
        <taxon>Kribbella</taxon>
    </lineage>
</organism>
<feature type="region of interest" description="Disordered" evidence="6">
    <location>
        <begin position="588"/>
        <end position="659"/>
    </location>
</feature>
<dbReference type="RefSeq" id="WP_185441734.1">
    <property type="nucleotide sequence ID" value="NZ_CP043661.1"/>
</dbReference>
<evidence type="ECO:0000256" key="3">
    <source>
        <dbReference type="ARBA" id="ARBA00022692"/>
    </source>
</evidence>
<evidence type="ECO:0000313" key="10">
    <source>
        <dbReference type="Proteomes" id="UP000515563"/>
    </source>
</evidence>
<dbReference type="KEGG" id="kqi:F1D05_20095"/>
<feature type="compositionally biased region" description="Polar residues" evidence="6">
    <location>
        <begin position="619"/>
        <end position="635"/>
    </location>
</feature>
<dbReference type="Pfam" id="PF12696">
    <property type="entry name" value="TraG-D_C"/>
    <property type="match status" value="1"/>
</dbReference>
<evidence type="ECO:0000256" key="6">
    <source>
        <dbReference type="SAM" id="MobiDB-lite"/>
    </source>
</evidence>
<keyword evidence="2" id="KW-1003">Cell membrane</keyword>
<evidence type="ECO:0000313" key="9">
    <source>
        <dbReference type="EMBL" id="QNE19795.1"/>
    </source>
</evidence>
<keyword evidence="3 7" id="KW-0812">Transmembrane</keyword>
<evidence type="ECO:0000256" key="5">
    <source>
        <dbReference type="ARBA" id="ARBA00023136"/>
    </source>
</evidence>
<dbReference type="InterPro" id="IPR027417">
    <property type="entry name" value="P-loop_NTPase"/>
</dbReference>
<reference evidence="10" key="1">
    <citation type="submission" date="2019-09" db="EMBL/GenBank/DDBJ databases">
        <title>Antimicrobial potential of Antarctic Bacteria.</title>
        <authorList>
            <person name="Benaud N."/>
            <person name="Edwards R.J."/>
            <person name="Ferrari B.C."/>
        </authorList>
    </citation>
    <scope>NUCLEOTIDE SEQUENCE [LARGE SCALE GENOMIC DNA]</scope>
    <source>
        <strain evidence="10">SPB151</strain>
    </source>
</reference>
<evidence type="ECO:0000256" key="2">
    <source>
        <dbReference type="ARBA" id="ARBA00022475"/>
    </source>
</evidence>
<keyword evidence="5 7" id="KW-0472">Membrane</keyword>
<feature type="compositionally biased region" description="Low complexity" evidence="6">
    <location>
        <begin position="588"/>
        <end position="602"/>
    </location>
</feature>
<dbReference type="EMBL" id="CP043661">
    <property type="protein sequence ID" value="QNE19795.1"/>
    <property type="molecule type" value="Genomic_DNA"/>
</dbReference>
<keyword evidence="4 7" id="KW-1133">Transmembrane helix</keyword>
<dbReference type="PANTHER" id="PTHR37937:SF1">
    <property type="entry name" value="CONJUGATIVE TRANSFER: DNA TRANSPORT"/>
    <property type="match status" value="1"/>
</dbReference>
<dbReference type="InterPro" id="IPR032689">
    <property type="entry name" value="TraG-D_C"/>
</dbReference>
<reference evidence="9 10" key="2">
    <citation type="journal article" date="2020" name="Microbiol. Resour. Announc.">
        <title>Antarctic desert soil bacteria exhibit high novel natural product potential, evaluated through long-read genome sequencing and comparative genomics.</title>
        <authorList>
            <person name="Benaud N."/>
            <person name="Edwards R.J."/>
            <person name="Amos T.G."/>
            <person name="D'Agostino P.M."/>
            <person name="Gutierrez-Chavez C."/>
            <person name="Montgomery K."/>
            <person name="Nicetic I."/>
            <person name="Ferrari B.C."/>
        </authorList>
    </citation>
    <scope>NUCLEOTIDE SEQUENCE [LARGE SCALE GENOMIC DNA]</scope>
    <source>
        <strain evidence="9 10">SPB151</strain>
    </source>
</reference>
<comment type="subcellular location">
    <subcellularLocation>
        <location evidence="1">Cell membrane</location>
        <topology evidence="1">Multi-pass membrane protein</topology>
    </subcellularLocation>
</comment>
<evidence type="ECO:0000256" key="1">
    <source>
        <dbReference type="ARBA" id="ARBA00004651"/>
    </source>
</evidence>
<dbReference type="InterPro" id="IPR051539">
    <property type="entry name" value="T4SS-coupling_protein"/>
</dbReference>
<dbReference type="SUPFAM" id="SSF52540">
    <property type="entry name" value="P-loop containing nucleoside triphosphate hydrolases"/>
    <property type="match status" value="1"/>
</dbReference>
<evidence type="ECO:0000256" key="7">
    <source>
        <dbReference type="SAM" id="Phobius"/>
    </source>
</evidence>